<organism evidence="1">
    <name type="scientific">Oryza glumipatula</name>
    <dbReference type="NCBI Taxonomy" id="40148"/>
    <lineage>
        <taxon>Eukaryota</taxon>
        <taxon>Viridiplantae</taxon>
        <taxon>Streptophyta</taxon>
        <taxon>Embryophyta</taxon>
        <taxon>Tracheophyta</taxon>
        <taxon>Spermatophyta</taxon>
        <taxon>Magnoliopsida</taxon>
        <taxon>Liliopsida</taxon>
        <taxon>Poales</taxon>
        <taxon>Poaceae</taxon>
        <taxon>BOP clade</taxon>
        <taxon>Oryzoideae</taxon>
        <taxon>Oryzeae</taxon>
        <taxon>Oryzinae</taxon>
        <taxon>Oryza</taxon>
    </lineage>
</organism>
<dbReference type="AlphaFoldDB" id="A0A0E0BU77"/>
<dbReference type="HOGENOM" id="CLU_2853368_0_0_1"/>
<protein>
    <submittedName>
        <fullName evidence="1">Uncharacterized protein</fullName>
    </submittedName>
</protein>
<name>A0A0E0BU77_9ORYZ</name>
<reference evidence="1" key="2">
    <citation type="submission" date="2018-05" db="EMBL/GenBank/DDBJ databases">
        <title>OgluRS3 (Oryza glumaepatula Reference Sequence Version 3).</title>
        <authorList>
            <person name="Zhang J."/>
            <person name="Kudrna D."/>
            <person name="Lee S."/>
            <person name="Talag J."/>
            <person name="Welchert J."/>
            <person name="Wing R.A."/>
        </authorList>
    </citation>
    <scope>NUCLEOTIDE SEQUENCE [LARGE SCALE GENOMIC DNA]</scope>
</reference>
<dbReference type="Proteomes" id="UP000026961">
    <property type="component" value="Chromosome 12"/>
</dbReference>
<evidence type="ECO:0000313" key="1">
    <source>
        <dbReference type="EnsemblPlants" id="OGLUM12G17740.1"/>
    </source>
</evidence>
<keyword evidence="2" id="KW-1185">Reference proteome</keyword>
<sequence length="65" mass="7331">MAARACGWEVGSGGSSTFKVLQDIDINICRIVYDHLNEMTLTLQKSVHLLASLHFHDTFYMWTGT</sequence>
<accession>A0A0E0BU77</accession>
<reference evidence="1" key="1">
    <citation type="submission" date="2015-04" db="UniProtKB">
        <authorList>
            <consortium name="EnsemblPlants"/>
        </authorList>
    </citation>
    <scope>IDENTIFICATION</scope>
</reference>
<dbReference type="EnsemblPlants" id="OGLUM12G17740.1">
    <property type="protein sequence ID" value="OGLUM12G17740.1"/>
    <property type="gene ID" value="OGLUM12G17740"/>
</dbReference>
<evidence type="ECO:0000313" key="2">
    <source>
        <dbReference type="Proteomes" id="UP000026961"/>
    </source>
</evidence>
<dbReference type="Gramene" id="OGLUM12G17740.1">
    <property type="protein sequence ID" value="OGLUM12G17740.1"/>
    <property type="gene ID" value="OGLUM12G17740"/>
</dbReference>
<proteinExistence type="predicted"/>